<protein>
    <submittedName>
        <fullName evidence="2">Carboxymuconolactone decarboxylase family protein</fullName>
    </submittedName>
</protein>
<dbReference type="InterPro" id="IPR029032">
    <property type="entry name" value="AhpD-like"/>
</dbReference>
<evidence type="ECO:0000313" key="2">
    <source>
        <dbReference type="EMBL" id="ULN39894.1"/>
    </source>
</evidence>
<dbReference type="PANTHER" id="PTHR34846:SF5">
    <property type="entry name" value="CARBOXYMUCONOLACTONE DECARBOXYLASE-LIKE DOMAIN-CONTAINING PROTEIN"/>
    <property type="match status" value="1"/>
</dbReference>
<dbReference type="InterPro" id="IPR003779">
    <property type="entry name" value="CMD-like"/>
</dbReference>
<dbReference type="EMBL" id="CP092362">
    <property type="protein sequence ID" value="ULN39894.1"/>
    <property type="molecule type" value="Genomic_DNA"/>
</dbReference>
<evidence type="ECO:0000313" key="3">
    <source>
        <dbReference type="Proteomes" id="UP001055337"/>
    </source>
</evidence>
<organism evidence="2 3">
    <name type="scientific">Mycolicibacterium crocinum</name>
    <dbReference type="NCBI Taxonomy" id="388459"/>
    <lineage>
        <taxon>Bacteria</taxon>
        <taxon>Bacillati</taxon>
        <taxon>Actinomycetota</taxon>
        <taxon>Actinomycetes</taxon>
        <taxon>Mycobacteriales</taxon>
        <taxon>Mycobacteriaceae</taxon>
        <taxon>Mycolicibacterium</taxon>
    </lineage>
</organism>
<gene>
    <name evidence="2" type="ORF">MI149_19550</name>
</gene>
<dbReference type="Proteomes" id="UP001055337">
    <property type="component" value="Chromosome"/>
</dbReference>
<proteinExistence type="predicted"/>
<dbReference type="RefSeq" id="WP_240176767.1">
    <property type="nucleotide sequence ID" value="NZ_CP092362.2"/>
</dbReference>
<dbReference type="SUPFAM" id="SSF69118">
    <property type="entry name" value="AhpD-like"/>
    <property type="match status" value="1"/>
</dbReference>
<sequence>MGIVATMTRYKNHSEARVAPAASPLPADIQGSIDAVMRGGEPLILFTTLARDRRLFFKLFSAGLLDRGHLSIRQREIVIDRTTALCNAEYEWGVHVAAYAAKAGLDAPQIASLVEGVADEEHWSDGDRVLIRLCDSLHRSCSVDDELWESLTRYHSDEAIIELLMLAGYYRMISYLVNGLRLPLEPNAPRFADIHGLGQQFRLPAGE</sequence>
<keyword evidence="3" id="KW-1185">Reference proteome</keyword>
<dbReference type="PANTHER" id="PTHR34846">
    <property type="entry name" value="4-CARBOXYMUCONOLACTONE DECARBOXYLASE FAMILY PROTEIN (AFU_ORTHOLOGUE AFUA_6G11590)"/>
    <property type="match status" value="1"/>
</dbReference>
<feature type="domain" description="Carboxymuconolactone decarboxylase-like" evidence="1">
    <location>
        <begin position="59"/>
        <end position="115"/>
    </location>
</feature>
<accession>A0ABY3TGP0</accession>
<name>A0ABY3TGP0_9MYCO</name>
<evidence type="ECO:0000259" key="1">
    <source>
        <dbReference type="Pfam" id="PF02627"/>
    </source>
</evidence>
<dbReference type="Gene3D" id="1.20.1290.10">
    <property type="entry name" value="AhpD-like"/>
    <property type="match status" value="1"/>
</dbReference>
<reference evidence="2" key="1">
    <citation type="submission" date="2022-08" db="EMBL/GenBank/DDBJ databases">
        <title>Whole genome sequencing of non-tuberculosis mycobacteria type-strains.</title>
        <authorList>
            <person name="Igarashi Y."/>
            <person name="Osugi A."/>
            <person name="Mitarai S."/>
        </authorList>
    </citation>
    <scope>NUCLEOTIDE SEQUENCE</scope>
    <source>
        <strain evidence="2">JCM 16369</strain>
    </source>
</reference>
<dbReference type="Pfam" id="PF02627">
    <property type="entry name" value="CMD"/>
    <property type="match status" value="1"/>
</dbReference>